<dbReference type="PROSITE" id="PS50088">
    <property type="entry name" value="ANK_REPEAT"/>
    <property type="match status" value="1"/>
</dbReference>
<keyword evidence="1" id="KW-0677">Repeat</keyword>
<dbReference type="HOGENOM" id="CLU_000134_18_1_7"/>
<comment type="caution">
    <text evidence="4">The sequence shown here is derived from an EMBL/GenBank/DDBJ whole genome shotgun (WGS) entry which is preliminary data.</text>
</comment>
<dbReference type="SMART" id="SM00248">
    <property type="entry name" value="ANK"/>
    <property type="match status" value="3"/>
</dbReference>
<evidence type="ECO:0000256" key="3">
    <source>
        <dbReference type="PROSITE-ProRule" id="PRU00023"/>
    </source>
</evidence>
<dbReference type="eggNOG" id="COG0666">
    <property type="taxonomic scope" value="Bacteria"/>
</dbReference>
<dbReference type="Pfam" id="PF12796">
    <property type="entry name" value="Ank_2"/>
    <property type="match status" value="1"/>
</dbReference>
<dbReference type="InterPro" id="IPR002110">
    <property type="entry name" value="Ankyrin_rpt"/>
</dbReference>
<dbReference type="STRING" id="929558.SMGD1_2717"/>
<dbReference type="PROSITE" id="PS50297">
    <property type="entry name" value="ANK_REP_REGION"/>
    <property type="match status" value="1"/>
</dbReference>
<dbReference type="PATRIC" id="fig|929558.5.peg.2706"/>
<accession>B6BJJ4</accession>
<name>B6BJJ4_SULGG</name>
<dbReference type="EMBL" id="AFRZ01000001">
    <property type="protein sequence ID" value="EHP31239.1"/>
    <property type="molecule type" value="Genomic_DNA"/>
</dbReference>
<dbReference type="OrthoDB" id="5334130at2"/>
<organism evidence="4 5">
    <name type="scientific">Sulfurimonas gotlandica (strain DSM 19862 / JCM 16533 / GD1)</name>
    <dbReference type="NCBI Taxonomy" id="929558"/>
    <lineage>
        <taxon>Bacteria</taxon>
        <taxon>Pseudomonadati</taxon>
        <taxon>Campylobacterota</taxon>
        <taxon>Epsilonproteobacteria</taxon>
        <taxon>Campylobacterales</taxon>
        <taxon>Sulfurimonadaceae</taxon>
        <taxon>Sulfurimonas</taxon>
    </lineage>
</organism>
<keyword evidence="5" id="KW-1185">Reference proteome</keyword>
<evidence type="ECO:0000256" key="2">
    <source>
        <dbReference type="ARBA" id="ARBA00023043"/>
    </source>
</evidence>
<keyword evidence="2 3" id="KW-0040">ANK repeat</keyword>
<protein>
    <submittedName>
        <fullName evidence="4">Protein containing ankyrin repeat</fullName>
    </submittedName>
</protein>
<dbReference type="RefSeq" id="WP_008337574.1">
    <property type="nucleotide sequence ID" value="NZ_AFRZ01000001.1"/>
</dbReference>
<proteinExistence type="predicted"/>
<dbReference type="InterPro" id="IPR036770">
    <property type="entry name" value="Ankyrin_rpt-contain_sf"/>
</dbReference>
<dbReference type="Gene3D" id="1.25.40.20">
    <property type="entry name" value="Ankyrin repeat-containing domain"/>
    <property type="match status" value="1"/>
</dbReference>
<evidence type="ECO:0000313" key="5">
    <source>
        <dbReference type="Proteomes" id="UP000006431"/>
    </source>
</evidence>
<dbReference type="Proteomes" id="UP000006431">
    <property type="component" value="Unassembled WGS sequence"/>
</dbReference>
<accession>H1FTD0</accession>
<dbReference type="AlphaFoldDB" id="B6BJJ4"/>
<feature type="repeat" description="ANK" evidence="3">
    <location>
        <begin position="100"/>
        <end position="132"/>
    </location>
</feature>
<reference evidence="4 5" key="1">
    <citation type="journal article" date="2012" name="Proc. Natl. Acad. Sci. U.S.A.">
        <title>Genome and physiology of a model Epsilonproteobacterium responsible for sulfide detoxification in marine oxygen depletion zones.</title>
        <authorList>
            <person name="Grote J."/>
            <person name="Schott T."/>
            <person name="Bruckner C.G."/>
            <person name="Glockner F.O."/>
            <person name="Jost G."/>
            <person name="Teeling H."/>
            <person name="Labrenz M."/>
            <person name="Jurgens K."/>
        </authorList>
    </citation>
    <scope>NUCLEOTIDE SEQUENCE [LARGE SCALE GENOMIC DNA]</scope>
    <source>
        <strain evidence="4 5">GD1</strain>
    </source>
</reference>
<dbReference type="SUPFAM" id="SSF48403">
    <property type="entry name" value="Ankyrin repeat"/>
    <property type="match status" value="1"/>
</dbReference>
<evidence type="ECO:0000256" key="1">
    <source>
        <dbReference type="ARBA" id="ARBA00022737"/>
    </source>
</evidence>
<evidence type="ECO:0000313" key="4">
    <source>
        <dbReference type="EMBL" id="EHP31239.1"/>
    </source>
</evidence>
<gene>
    <name evidence="4" type="ORF">SMGD1_2717</name>
</gene>
<dbReference type="PANTHER" id="PTHR24171">
    <property type="entry name" value="ANKYRIN REPEAT DOMAIN-CONTAINING PROTEIN 39-RELATED"/>
    <property type="match status" value="1"/>
</dbReference>
<sequence>MNKWIEFLKNNDFISVKKYIKDGADVNEANETGESVLANAIRHRCDMDLLMLLIENGADIHDFDDEGVGIFDMSITYNNMEMVEYMIAQGIDVNFTNRRSRFTPLMAAASYGRADIAKLLLEHGADQEMLDTKGFSAVDLARKMNKKSILDILEYDKDNPKNKAYTR</sequence>